<evidence type="ECO:0000313" key="3">
    <source>
        <dbReference type="Proteomes" id="UP001219525"/>
    </source>
</evidence>
<keyword evidence="3" id="KW-1185">Reference proteome</keyword>
<keyword evidence="1" id="KW-1133">Transmembrane helix</keyword>
<gene>
    <name evidence="2" type="ORF">GGX14DRAFT_579128</name>
</gene>
<evidence type="ECO:0000313" key="2">
    <source>
        <dbReference type="EMBL" id="KAJ7191276.1"/>
    </source>
</evidence>
<organism evidence="2 3">
    <name type="scientific">Mycena pura</name>
    <dbReference type="NCBI Taxonomy" id="153505"/>
    <lineage>
        <taxon>Eukaryota</taxon>
        <taxon>Fungi</taxon>
        <taxon>Dikarya</taxon>
        <taxon>Basidiomycota</taxon>
        <taxon>Agaricomycotina</taxon>
        <taxon>Agaricomycetes</taxon>
        <taxon>Agaricomycetidae</taxon>
        <taxon>Agaricales</taxon>
        <taxon>Marasmiineae</taxon>
        <taxon>Mycenaceae</taxon>
        <taxon>Mycena</taxon>
    </lineage>
</organism>
<reference evidence="2" key="1">
    <citation type="submission" date="2023-03" db="EMBL/GenBank/DDBJ databases">
        <title>Massive genome expansion in bonnet fungi (Mycena s.s.) driven by repeated elements and novel gene families across ecological guilds.</title>
        <authorList>
            <consortium name="Lawrence Berkeley National Laboratory"/>
            <person name="Harder C.B."/>
            <person name="Miyauchi S."/>
            <person name="Viragh M."/>
            <person name="Kuo A."/>
            <person name="Thoen E."/>
            <person name="Andreopoulos B."/>
            <person name="Lu D."/>
            <person name="Skrede I."/>
            <person name="Drula E."/>
            <person name="Henrissat B."/>
            <person name="Morin E."/>
            <person name="Kohler A."/>
            <person name="Barry K."/>
            <person name="LaButti K."/>
            <person name="Morin E."/>
            <person name="Salamov A."/>
            <person name="Lipzen A."/>
            <person name="Mereny Z."/>
            <person name="Hegedus B."/>
            <person name="Baldrian P."/>
            <person name="Stursova M."/>
            <person name="Weitz H."/>
            <person name="Taylor A."/>
            <person name="Grigoriev I.V."/>
            <person name="Nagy L.G."/>
            <person name="Martin F."/>
            <person name="Kauserud H."/>
        </authorList>
    </citation>
    <scope>NUCLEOTIDE SEQUENCE</scope>
    <source>
        <strain evidence="2">9144</strain>
    </source>
</reference>
<accession>A0AAD6Y4K8</accession>
<sequence>MCVLVQVAGPATALYHASYHGLSAPHTMLRSDVNLKTLRVSFLSLRIIPSRRLSRAHETITAYLVLQYLWPCVSLHSCSPTAVLAAATAVLAAATAVLAAAAAFLVATTVLVATAPPCSLPLADSTNIHVLSVLRGAATTTSCACRRAGQCTSRCRLCMRACPLLPRARPRSLTVTAATTLCAHRRAVRCAWRTSLPSTRTSPPHMCMPPLLYVRAACPRPHALTAAPTRTLR</sequence>
<comment type="caution">
    <text evidence="2">The sequence shown here is derived from an EMBL/GenBank/DDBJ whole genome shotgun (WGS) entry which is preliminary data.</text>
</comment>
<dbReference type="EMBL" id="JARJCW010000135">
    <property type="protein sequence ID" value="KAJ7191276.1"/>
    <property type="molecule type" value="Genomic_DNA"/>
</dbReference>
<dbReference type="Proteomes" id="UP001219525">
    <property type="component" value="Unassembled WGS sequence"/>
</dbReference>
<dbReference type="AlphaFoldDB" id="A0AAD6Y4K8"/>
<keyword evidence="1" id="KW-0472">Membrane</keyword>
<keyword evidence="1" id="KW-0812">Transmembrane</keyword>
<proteinExistence type="predicted"/>
<protein>
    <submittedName>
        <fullName evidence="2">Uncharacterized protein</fullName>
    </submittedName>
</protein>
<name>A0AAD6Y4K8_9AGAR</name>
<evidence type="ECO:0000256" key="1">
    <source>
        <dbReference type="SAM" id="Phobius"/>
    </source>
</evidence>
<feature type="transmembrane region" description="Helical" evidence="1">
    <location>
        <begin position="83"/>
        <end position="112"/>
    </location>
</feature>